<evidence type="ECO:0008006" key="2">
    <source>
        <dbReference type="Google" id="ProtNLM"/>
    </source>
</evidence>
<protein>
    <recommendedName>
        <fullName evidence="2">Baseplate wedge subunit</fullName>
    </recommendedName>
</protein>
<organism evidence="1">
    <name type="scientific">uncultured Caudovirales phage</name>
    <dbReference type="NCBI Taxonomy" id="2100421"/>
    <lineage>
        <taxon>Viruses</taxon>
        <taxon>Duplodnaviria</taxon>
        <taxon>Heunggongvirae</taxon>
        <taxon>Uroviricota</taxon>
        <taxon>Caudoviricetes</taxon>
        <taxon>Peduoviridae</taxon>
        <taxon>Maltschvirus</taxon>
        <taxon>Maltschvirus maltsch</taxon>
    </lineage>
</organism>
<sequence length="959" mass="103137">MLANNQKTSILIPSQLPAFIRDDPNYENFVLFLQAYYEWMEQSGNVTDVSKNILNYQDIDSTSGKFLDYFVNDFIPHFPEQSLISKEQAVKIAKQLYQNKGTPASYKFLFRTLYNSDFDSYNTDDFVLKPSSGNWYTTKSLMLSTTDINFLDIAGYRLLGSSSLSIATVENSAVSGNKIEVFISNIERLFESGETVTVVDNKNQPVLFDGEYLSATIVGQINQINIDPKNRGLLYQPGDPVSIYGGLNTINANPAGATAIIGTTTVGEIKRINVVNGGYGYTLGNTLINITDAVGAIATVGGVNVASTFAANVNLIPVNEIGLSAATKINNASYVFANGANANTKLINAFSFNSFSTYPLSAIIVQNGGSQITKIPTVTAVSATPTDVSGVYGNLDNLGILAPIQIANGGTGYRVGDKIIFTGGNGYGANAYVTAVGTSNTITAVAYTATGNNYSIGGMGYTSDYLPTLTVQSANNQASNASLYVPSVLGEGATFSVVVDRAGSVTTILIEDYGQDYVASPGISLKVQDIAVANVDITNIPKSLDIVFQGATLNTASYRANVDITTVLQPDLNSANTIYNLRLFDYSSTDGTGKPNPTLPLKVAGTKNTGTNMRMYNTALPQFGKEYFDGTTLYTRNYDDNGIITYGDGTAKASATFLNGLRVSQGQYLNDYGQPSSSSVIQNDVYNNYTYVITVQKEISKYRNVLLNLLHPSGMKLIGKYSIESNTSFDLHGFNAIFQGHTMAYYTGYNATQALITTDFVNKTNNIITFTNLAGTNIANVFVANSSIISIQPTTGPNVYSLVTSVNGAANSITVQSNTWLTFANVAYATANATTRKINIKLLTDSYSYFNNGDYSNPDYPLMDIVYAGDYVRFSNGIPLLVQSVDYINGILTIDPSTTVTTTANTLLSVKRTFLAGDSVGNYEQIRIYNSIGQVYVPELADTLGNSLITEAGQVIILG</sequence>
<reference evidence="1" key="1">
    <citation type="submission" date="2020-04" db="EMBL/GenBank/DDBJ databases">
        <authorList>
            <person name="Chiriac C."/>
            <person name="Salcher M."/>
            <person name="Ghai R."/>
            <person name="Kavagutti S V."/>
        </authorList>
    </citation>
    <scope>NUCLEOTIDE SEQUENCE</scope>
</reference>
<accession>A0A6J5LE45</accession>
<proteinExistence type="predicted"/>
<evidence type="ECO:0000313" key="1">
    <source>
        <dbReference type="EMBL" id="CAB4132938.1"/>
    </source>
</evidence>
<name>A0A6J5LE45_9CAUD</name>
<gene>
    <name evidence="1" type="ORF">UFOVP250_12</name>
</gene>
<dbReference type="EMBL" id="LR796270">
    <property type="protein sequence ID" value="CAB4132938.1"/>
    <property type="molecule type" value="Genomic_DNA"/>
</dbReference>